<sequence>MLHSEEPSTWAPIPLSDYCAVVFDQQTCIYLTKPKTTLLLEGLDTKIFHTLTKQGPLSLEQLAESLESAQLETLSQALERLLNFGLLRHQNG</sequence>
<dbReference type="EMBL" id="QQOH01000001">
    <property type="protein sequence ID" value="RDE24782.1"/>
    <property type="molecule type" value="Genomic_DNA"/>
</dbReference>
<keyword evidence="2" id="KW-1185">Reference proteome</keyword>
<evidence type="ECO:0008006" key="3">
    <source>
        <dbReference type="Google" id="ProtNLM"/>
    </source>
</evidence>
<dbReference type="AlphaFoldDB" id="A0A369WSW7"/>
<name>A0A369WSW7_9GAMM</name>
<reference evidence="1 2" key="1">
    <citation type="submission" date="2018-07" db="EMBL/GenBank/DDBJ databases">
        <title>Motiliproteus coralliicola sp. nov., a bacterium isolated from Coral.</title>
        <authorList>
            <person name="Wang G."/>
        </authorList>
    </citation>
    <scope>NUCLEOTIDE SEQUENCE [LARGE SCALE GENOMIC DNA]</scope>
    <source>
        <strain evidence="1 2">C34</strain>
    </source>
</reference>
<organism evidence="1 2">
    <name type="scientific">Motiliproteus coralliicola</name>
    <dbReference type="NCBI Taxonomy" id="2283196"/>
    <lineage>
        <taxon>Bacteria</taxon>
        <taxon>Pseudomonadati</taxon>
        <taxon>Pseudomonadota</taxon>
        <taxon>Gammaproteobacteria</taxon>
        <taxon>Oceanospirillales</taxon>
        <taxon>Oceanospirillaceae</taxon>
        <taxon>Motiliproteus</taxon>
    </lineage>
</organism>
<gene>
    <name evidence="1" type="ORF">DV711_04145</name>
</gene>
<comment type="caution">
    <text evidence="1">The sequence shown here is derived from an EMBL/GenBank/DDBJ whole genome shotgun (WGS) entry which is preliminary data.</text>
</comment>
<dbReference type="SUPFAM" id="SSF46785">
    <property type="entry name" value="Winged helix' DNA-binding domain"/>
    <property type="match status" value="1"/>
</dbReference>
<dbReference type="InterPro" id="IPR036390">
    <property type="entry name" value="WH_DNA-bd_sf"/>
</dbReference>
<accession>A0A369WSW7</accession>
<evidence type="ECO:0000313" key="2">
    <source>
        <dbReference type="Proteomes" id="UP000253769"/>
    </source>
</evidence>
<protein>
    <recommendedName>
        <fullName evidence="3">HPr-rel-A system PqqD family peptide chaperone</fullName>
    </recommendedName>
</protein>
<evidence type="ECO:0000313" key="1">
    <source>
        <dbReference type="EMBL" id="RDE24782.1"/>
    </source>
</evidence>
<dbReference type="Proteomes" id="UP000253769">
    <property type="component" value="Unassembled WGS sequence"/>
</dbReference>
<proteinExistence type="predicted"/>